<organism evidence="2 3">
    <name type="scientific">Quercus suber</name>
    <name type="common">Cork oak</name>
    <dbReference type="NCBI Taxonomy" id="58331"/>
    <lineage>
        <taxon>Eukaryota</taxon>
        <taxon>Viridiplantae</taxon>
        <taxon>Streptophyta</taxon>
        <taxon>Embryophyta</taxon>
        <taxon>Tracheophyta</taxon>
        <taxon>Spermatophyta</taxon>
        <taxon>Magnoliopsida</taxon>
        <taxon>eudicotyledons</taxon>
        <taxon>Gunneridae</taxon>
        <taxon>Pentapetalae</taxon>
        <taxon>rosids</taxon>
        <taxon>fabids</taxon>
        <taxon>Fagales</taxon>
        <taxon>Fagaceae</taxon>
        <taxon>Quercus</taxon>
    </lineage>
</organism>
<feature type="domain" description="F-box" evidence="1">
    <location>
        <begin position="7"/>
        <end position="51"/>
    </location>
</feature>
<dbReference type="Proteomes" id="UP000237347">
    <property type="component" value="Unassembled WGS sequence"/>
</dbReference>
<dbReference type="InterPro" id="IPR001810">
    <property type="entry name" value="F-box_dom"/>
</dbReference>
<name>A0AAW0M796_QUESU</name>
<dbReference type="Gene3D" id="1.20.1280.50">
    <property type="match status" value="1"/>
</dbReference>
<evidence type="ECO:0000313" key="3">
    <source>
        <dbReference type="Proteomes" id="UP000237347"/>
    </source>
</evidence>
<sequence>MADWSQLPKDLLDLIAKHLDSPFYQLNKLRLRSVCSSWRSSISDHRPGRRRLPFLPNDGFITTHQSTFAFHLSKRTVFLITLPTDNNNSWLIKTEEHHPSQMQLLNPLLRTQIKSLPKDSPKVINLLNFRILELGHEYVLHYMNFKPFGTSSLGDVSSLYMEKVVYICLGSENETDDFALLTIHVSGKLAMFKSGNKNWCIIDDMPSVDDILSPYDDVVLFRGEFYAVDNTGRTVLVGLSSSLSLVAGSVFGGDKKFLVESVGQLLLVDMYLSVVFDDVDGGAEDVDEAFLDGIMGERTVRFKVFELDWEGKKWVEVKSLGDRVLFLGDNCTFSAPASVLSGCKGNCIFFTGNFNRNCEECGSSDGVFRNREIGVCDLDNGSIKPLGDYPEYSKLFWPPPAWVASTMLGIVEKVPGGSSKKRSLIF</sequence>
<dbReference type="InterPro" id="IPR005174">
    <property type="entry name" value="KIB1-4_b-propeller"/>
</dbReference>
<dbReference type="SUPFAM" id="SSF81383">
    <property type="entry name" value="F-box domain"/>
    <property type="match status" value="1"/>
</dbReference>
<dbReference type="EMBL" id="PKMF04000017">
    <property type="protein sequence ID" value="KAK7858703.1"/>
    <property type="molecule type" value="Genomic_DNA"/>
</dbReference>
<dbReference type="AlphaFoldDB" id="A0AAW0M796"/>
<dbReference type="InterPro" id="IPR051304">
    <property type="entry name" value="SCF_F-box_domain"/>
</dbReference>
<reference evidence="2 3" key="1">
    <citation type="journal article" date="2018" name="Sci. Data">
        <title>The draft genome sequence of cork oak.</title>
        <authorList>
            <person name="Ramos A.M."/>
            <person name="Usie A."/>
            <person name="Barbosa P."/>
            <person name="Barros P.M."/>
            <person name="Capote T."/>
            <person name="Chaves I."/>
            <person name="Simoes F."/>
            <person name="Abreu I."/>
            <person name="Carrasquinho I."/>
            <person name="Faro C."/>
            <person name="Guimaraes J.B."/>
            <person name="Mendonca D."/>
            <person name="Nobrega F."/>
            <person name="Rodrigues L."/>
            <person name="Saibo N.J.M."/>
            <person name="Varela M.C."/>
            <person name="Egas C."/>
            <person name="Matos J."/>
            <person name="Miguel C.M."/>
            <person name="Oliveira M.M."/>
            <person name="Ricardo C.P."/>
            <person name="Goncalves S."/>
        </authorList>
    </citation>
    <scope>NUCLEOTIDE SEQUENCE [LARGE SCALE GENOMIC DNA]</scope>
    <source>
        <strain evidence="3">cv. HL8</strain>
    </source>
</reference>
<dbReference type="PANTHER" id="PTHR47123">
    <property type="entry name" value="F-BOX PROTEIN SKIP23"/>
    <property type="match status" value="1"/>
</dbReference>
<dbReference type="InterPro" id="IPR036047">
    <property type="entry name" value="F-box-like_dom_sf"/>
</dbReference>
<comment type="caution">
    <text evidence="2">The sequence shown here is derived from an EMBL/GenBank/DDBJ whole genome shotgun (WGS) entry which is preliminary data.</text>
</comment>
<dbReference type="Pfam" id="PF03478">
    <property type="entry name" value="Beta-prop_KIB1-4"/>
    <property type="match status" value="1"/>
</dbReference>
<dbReference type="SMART" id="SM00256">
    <property type="entry name" value="FBOX"/>
    <property type="match status" value="1"/>
</dbReference>
<evidence type="ECO:0000313" key="2">
    <source>
        <dbReference type="EMBL" id="KAK7858703.1"/>
    </source>
</evidence>
<keyword evidence="3" id="KW-1185">Reference proteome</keyword>
<dbReference type="Pfam" id="PF00646">
    <property type="entry name" value="F-box"/>
    <property type="match status" value="1"/>
</dbReference>
<dbReference type="PANTHER" id="PTHR47123:SF15">
    <property type="entry name" value="F-BOX PROTEIN SKIP23"/>
    <property type="match status" value="1"/>
</dbReference>
<gene>
    <name evidence="2" type="primary">SKIP23_8</name>
    <name evidence="2" type="ORF">CFP56_010471</name>
</gene>
<accession>A0AAW0M796</accession>
<proteinExistence type="predicted"/>
<protein>
    <submittedName>
        <fullName evidence="2">F-box protein skip23</fullName>
    </submittedName>
</protein>
<evidence type="ECO:0000259" key="1">
    <source>
        <dbReference type="SMART" id="SM00256"/>
    </source>
</evidence>